<name>A0A932CPB3_UNCTE</name>
<dbReference type="EMBL" id="JACPRF010000238">
    <property type="protein sequence ID" value="MBI2876797.1"/>
    <property type="molecule type" value="Genomic_DNA"/>
</dbReference>
<sequence>MEQENAVLVERSVKEFVAHHPTNRHPSPDQGPYFGEPLMGCADGDDPLFATYKEIIGPFHFTPREVLERAVVEGKTSSQKGLDQIRVICYILPTPEETIRSNAQERRYPSLRWAHTRNFGEMFNVQLRQHLVSTLEGMGYAAIAPMISPYFQVQRVGDFPQSSNWSERHAAYAAGLGTFSLNDGLITPAGIAIRCGTVVTNLPLPVSPRPYTRHTQNCLFYRDGSCGVCRERCPAGAITEAGHDKARCVTYMLTEVGPACKGEYQVDITGCGLCQTGVPCQSRIP</sequence>
<gene>
    <name evidence="1" type="ORF">HYY20_07940</name>
</gene>
<dbReference type="PANTHER" id="PTHR42827:SF1">
    <property type="entry name" value="IRON-SULFUR CLUSTER-BINDING PROTEIN"/>
    <property type="match status" value="1"/>
</dbReference>
<dbReference type="AlphaFoldDB" id="A0A932CPB3"/>
<organism evidence="1 2">
    <name type="scientific">Tectimicrobiota bacterium</name>
    <dbReference type="NCBI Taxonomy" id="2528274"/>
    <lineage>
        <taxon>Bacteria</taxon>
        <taxon>Pseudomonadati</taxon>
        <taxon>Nitrospinota/Tectimicrobiota group</taxon>
        <taxon>Candidatus Tectimicrobiota</taxon>
    </lineage>
</organism>
<accession>A0A932CPB3</accession>
<protein>
    <submittedName>
        <fullName evidence="1">Epoxyqueuosine reductase</fullName>
    </submittedName>
</protein>
<dbReference type="PANTHER" id="PTHR42827">
    <property type="entry name" value="IRON-SULFUR CLUSTER-BINDING PROTEIN-RELATED"/>
    <property type="match status" value="1"/>
</dbReference>
<reference evidence="1" key="1">
    <citation type="submission" date="2020-07" db="EMBL/GenBank/DDBJ databases">
        <title>Huge and variable diversity of episymbiotic CPR bacteria and DPANN archaea in groundwater ecosystems.</title>
        <authorList>
            <person name="He C.Y."/>
            <person name="Keren R."/>
            <person name="Whittaker M."/>
            <person name="Farag I.F."/>
            <person name="Doudna J."/>
            <person name="Cate J.H.D."/>
            <person name="Banfield J.F."/>
        </authorList>
    </citation>
    <scope>NUCLEOTIDE SEQUENCE</scope>
    <source>
        <strain evidence="1">NC_groundwater_672_Ag_B-0.1um_62_36</strain>
    </source>
</reference>
<dbReference type="Proteomes" id="UP000769766">
    <property type="component" value="Unassembled WGS sequence"/>
</dbReference>
<comment type="caution">
    <text evidence="1">The sequence shown here is derived from an EMBL/GenBank/DDBJ whole genome shotgun (WGS) entry which is preliminary data.</text>
</comment>
<proteinExistence type="predicted"/>
<evidence type="ECO:0000313" key="1">
    <source>
        <dbReference type="EMBL" id="MBI2876797.1"/>
    </source>
</evidence>
<evidence type="ECO:0000313" key="2">
    <source>
        <dbReference type="Proteomes" id="UP000769766"/>
    </source>
</evidence>